<proteinExistence type="predicted"/>
<evidence type="ECO:0000313" key="2">
    <source>
        <dbReference type="EMBL" id="GCA62055.1"/>
    </source>
</evidence>
<feature type="chain" id="PRO_5017456060" evidence="1">
    <location>
        <begin position="25"/>
        <end position="199"/>
    </location>
</feature>
<evidence type="ECO:0000313" key="3">
    <source>
        <dbReference type="Proteomes" id="UP000265618"/>
    </source>
</evidence>
<feature type="signal peptide" evidence="1">
    <location>
        <begin position="1"/>
        <end position="24"/>
    </location>
</feature>
<reference evidence="2 3" key="1">
    <citation type="journal article" date="2018" name="PLoS ONE">
        <title>The draft genome of Kipferlia bialata reveals reductive genome evolution in fornicate parasites.</title>
        <authorList>
            <person name="Tanifuji G."/>
            <person name="Takabayashi S."/>
            <person name="Kume K."/>
            <person name="Takagi M."/>
            <person name="Nakayama T."/>
            <person name="Kamikawa R."/>
            <person name="Inagaki Y."/>
            <person name="Hashimoto T."/>
        </authorList>
    </citation>
    <scope>NUCLEOTIDE SEQUENCE [LARGE SCALE GENOMIC DNA]</scope>
    <source>
        <strain evidence="2">NY0173</strain>
    </source>
</reference>
<organism evidence="2 3">
    <name type="scientific">Kipferlia bialata</name>
    <dbReference type="NCBI Taxonomy" id="797122"/>
    <lineage>
        <taxon>Eukaryota</taxon>
        <taxon>Metamonada</taxon>
        <taxon>Carpediemonas-like organisms</taxon>
        <taxon>Kipferlia</taxon>
    </lineage>
</organism>
<name>A0A391NJ56_9EUKA</name>
<dbReference type="Proteomes" id="UP000265618">
    <property type="component" value="Unassembled WGS sequence"/>
</dbReference>
<keyword evidence="1" id="KW-0732">Signal</keyword>
<protein>
    <submittedName>
        <fullName evidence="2">Uncharacterized protein</fullName>
    </submittedName>
</protein>
<keyword evidence="3" id="KW-1185">Reference proteome</keyword>
<accession>A0A391NJ56</accession>
<feature type="non-terminal residue" evidence="2">
    <location>
        <position position="199"/>
    </location>
</feature>
<dbReference type="AlphaFoldDB" id="A0A391NJ56"/>
<dbReference type="EMBL" id="BDIP01000114">
    <property type="protein sequence ID" value="GCA62055.1"/>
    <property type="molecule type" value="Genomic_DNA"/>
</dbReference>
<gene>
    <name evidence="2" type="ORF">KIPB_000900</name>
</gene>
<evidence type="ECO:0000256" key="1">
    <source>
        <dbReference type="SAM" id="SignalP"/>
    </source>
</evidence>
<sequence>MAFLWPRCLFCAASICMRFHRTSTCIDFATEPSGIGHILLAADDTFRMGGTPFSCLSERDPPLCPPDIHPSLYSLTEDIHRVVRVGLRDAAMSGPSDQAVSVDANPTTYAAITDKRRLARLVACVKPEVGLVHQAALRKPGSVRSAFPLLLSPECDADTIQGERVRALKDETLPDALDLLVLSIRATPAQTVPDHPPPP</sequence>
<comment type="caution">
    <text evidence="2">The sequence shown here is derived from an EMBL/GenBank/DDBJ whole genome shotgun (WGS) entry which is preliminary data.</text>
</comment>